<dbReference type="SMART" id="SM00065">
    <property type="entry name" value="GAF"/>
    <property type="match status" value="1"/>
</dbReference>
<protein>
    <recommendedName>
        <fullName evidence="1">GAF domain-containing protein</fullName>
    </recommendedName>
</protein>
<dbReference type="InterPro" id="IPR029016">
    <property type="entry name" value="GAF-like_dom_sf"/>
</dbReference>
<dbReference type="Gene3D" id="3.30.450.40">
    <property type="match status" value="1"/>
</dbReference>
<dbReference type="Proteomes" id="UP000235162">
    <property type="component" value="Unassembled WGS sequence"/>
</dbReference>
<dbReference type="PANTHER" id="PTHR43102">
    <property type="entry name" value="SLR1143 PROTEIN"/>
    <property type="match status" value="1"/>
</dbReference>
<accession>A0AAP8MDY6</accession>
<gene>
    <name evidence="2" type="ORF">C0029_06335</name>
</gene>
<dbReference type="EMBL" id="PKUR01000002">
    <property type="protein sequence ID" value="PLW86066.1"/>
    <property type="molecule type" value="Genomic_DNA"/>
</dbReference>
<feature type="domain" description="GAF" evidence="1">
    <location>
        <begin position="26"/>
        <end position="171"/>
    </location>
</feature>
<sequence>MKTPARPINEDARLASLDKLHILDTQNEERYERIVRLAGIVFDASVSSFALVDRDRVWFKASVGFVDQGSERPRDFAFAAHALLSEEPLIVPDTLEDPRFHTNTSVTGPMKIRSYIGQAIKAPDGHNIGVLNIASRAPITALTPQHYDALRLCRAMLEEELERSPAFEVGPQQPESDQEQKLTPIWRGLMLTGNDAKILLDQNMRLLDYNGTATEYFLLDQDHIGDNFLALENLLSYPGLQQDIGEVITHGVALERRIKCIRGRYLICQITPYRQPKESRFGVIIGLQDMSIVRRHRLLAAVISKLPGNIALIDRSGNIIFTNAAWDSFARRNGAPMSMGVAEGVNYLEVCDNAELDEAKLIGDAIRDVISGQLGQFSHMYTCTTSEGDLTFHMSVNATHALDGAAVICHLDVTDWTDQGHSRQSDLTLTRHE</sequence>
<dbReference type="PANTHER" id="PTHR43102:SF2">
    <property type="entry name" value="GAF DOMAIN-CONTAINING PROTEIN"/>
    <property type="match status" value="1"/>
</dbReference>
<name>A0AAP8MDY6_9GAMM</name>
<comment type="caution">
    <text evidence="2">The sequence shown here is derived from an EMBL/GenBank/DDBJ whole genome shotgun (WGS) entry which is preliminary data.</text>
</comment>
<dbReference type="SUPFAM" id="SSF55781">
    <property type="entry name" value="GAF domain-like"/>
    <property type="match status" value="1"/>
</dbReference>
<reference evidence="2 3" key="1">
    <citation type="submission" date="2018-01" db="EMBL/GenBank/DDBJ databases">
        <title>The draft genome sequence of Halioglobus japonicus S1-36.</title>
        <authorList>
            <person name="Du Z.-J."/>
            <person name="Shi M.-J."/>
        </authorList>
    </citation>
    <scope>NUCLEOTIDE SEQUENCE [LARGE SCALE GENOMIC DNA]</scope>
    <source>
        <strain evidence="2 3">S1-36</strain>
    </source>
</reference>
<dbReference type="AlphaFoldDB" id="A0AAP8MDY6"/>
<organism evidence="2 3">
    <name type="scientific">Halioglobus japonicus</name>
    <dbReference type="NCBI Taxonomy" id="930805"/>
    <lineage>
        <taxon>Bacteria</taxon>
        <taxon>Pseudomonadati</taxon>
        <taxon>Pseudomonadota</taxon>
        <taxon>Gammaproteobacteria</taxon>
        <taxon>Cellvibrionales</taxon>
        <taxon>Halieaceae</taxon>
        <taxon>Halioglobus</taxon>
    </lineage>
</organism>
<evidence type="ECO:0000313" key="3">
    <source>
        <dbReference type="Proteomes" id="UP000235162"/>
    </source>
</evidence>
<evidence type="ECO:0000313" key="2">
    <source>
        <dbReference type="EMBL" id="PLW86066.1"/>
    </source>
</evidence>
<keyword evidence="3" id="KW-1185">Reference proteome</keyword>
<proteinExistence type="predicted"/>
<dbReference type="RefSeq" id="WP_084198715.1">
    <property type="nucleotide sequence ID" value="NZ_BMYL01000002.1"/>
</dbReference>
<dbReference type="InterPro" id="IPR003018">
    <property type="entry name" value="GAF"/>
</dbReference>
<dbReference type="Pfam" id="PF13596">
    <property type="entry name" value="PAS_10"/>
    <property type="match status" value="1"/>
</dbReference>
<dbReference type="KEGG" id="hja:BST95_07290"/>
<evidence type="ECO:0000259" key="1">
    <source>
        <dbReference type="SMART" id="SM00065"/>
    </source>
</evidence>